<dbReference type="GO" id="GO:0003991">
    <property type="term" value="F:acetylglutamate kinase activity"/>
    <property type="evidence" value="ECO:0007669"/>
    <property type="project" value="UniProtKB-EC"/>
</dbReference>
<keyword evidence="5 9" id="KW-0547">Nucleotide-binding</keyword>
<dbReference type="SUPFAM" id="SSF53633">
    <property type="entry name" value="Carbamate kinase-like"/>
    <property type="match status" value="1"/>
</dbReference>
<sequence>MKRVVIKVGGALLDQPSTITSLFAQIKQLQSQAQFVLVHGGGALTEKLLTQLGLTSEKKNGLRVTPVEHMPIVAGTLAGTANKVLCAQAHALRLAPVGLSLIDGNIISCTQLGAEYGAVGVPQANQKNLFEVLMANRFFPVVSSIGCDHAGQLLNVNADHAATAIAELLNAQLIMLSDVAGVLDADGALIKQLDADCSQDLQLKGVIAGGMQVKVDAAFQAANTLGQPVAIASWNDQLSDILAAHCGTQIISSSRLEHA</sequence>
<evidence type="ECO:0000256" key="3">
    <source>
        <dbReference type="ARBA" id="ARBA00022605"/>
    </source>
</evidence>
<dbReference type="RefSeq" id="WP_265615601.1">
    <property type="nucleotide sequence ID" value="NZ_JAPFRD010000001.1"/>
</dbReference>
<keyword evidence="6 9" id="KW-0418">Kinase</keyword>
<comment type="function">
    <text evidence="9">Catalyzes the ATP-dependent phosphorylation of N-acetyl-L-glutamate.</text>
</comment>
<dbReference type="PIRSF" id="PIRSF000728">
    <property type="entry name" value="NAGK"/>
    <property type="match status" value="1"/>
</dbReference>
<proteinExistence type="inferred from homology"/>
<dbReference type="PANTHER" id="PTHR23342:SF0">
    <property type="entry name" value="N-ACETYLGLUTAMATE SYNTHASE, MITOCHONDRIAL"/>
    <property type="match status" value="1"/>
</dbReference>
<evidence type="ECO:0000256" key="9">
    <source>
        <dbReference type="HAMAP-Rule" id="MF_00082"/>
    </source>
</evidence>
<keyword evidence="12" id="KW-1185">Reference proteome</keyword>
<comment type="subcellular location">
    <subcellularLocation>
        <location evidence="9">Cytoplasm</location>
    </subcellularLocation>
</comment>
<keyword evidence="2 9" id="KW-0055">Arginine biosynthesis</keyword>
<feature type="binding site" evidence="9">
    <location>
        <begin position="41"/>
        <end position="42"/>
    </location>
    <ligand>
        <name>substrate</name>
    </ligand>
</feature>
<evidence type="ECO:0000313" key="12">
    <source>
        <dbReference type="Proteomes" id="UP001142810"/>
    </source>
</evidence>
<dbReference type="NCBIfam" id="TIGR00761">
    <property type="entry name" value="argB"/>
    <property type="match status" value="1"/>
</dbReference>
<feature type="domain" description="Aspartate/glutamate/uridylate kinase" evidence="10">
    <location>
        <begin position="2"/>
        <end position="233"/>
    </location>
</feature>
<dbReference type="PANTHER" id="PTHR23342">
    <property type="entry name" value="N-ACETYLGLUTAMATE SYNTHASE"/>
    <property type="match status" value="1"/>
</dbReference>
<reference evidence="11" key="1">
    <citation type="submission" date="2022-11" db="EMBL/GenBank/DDBJ databases">
        <title>Alteromonas sp. nov., isolated from sea water of the Qingdao.</title>
        <authorList>
            <person name="Wang Q."/>
        </authorList>
    </citation>
    <scope>NUCLEOTIDE SEQUENCE</scope>
    <source>
        <strain evidence="11">ASW11-7</strain>
    </source>
</reference>
<feature type="site" description="Transition state stabilizer" evidence="9">
    <location>
        <position position="214"/>
    </location>
</feature>
<evidence type="ECO:0000259" key="10">
    <source>
        <dbReference type="Pfam" id="PF00696"/>
    </source>
</evidence>
<feature type="binding site" evidence="9">
    <location>
        <position position="63"/>
    </location>
    <ligand>
        <name>substrate</name>
    </ligand>
</feature>
<dbReference type="InterPro" id="IPR036393">
    <property type="entry name" value="AceGlu_kinase-like_sf"/>
</dbReference>
<dbReference type="Gene3D" id="3.40.1160.10">
    <property type="entry name" value="Acetylglutamate kinase-like"/>
    <property type="match status" value="1"/>
</dbReference>
<evidence type="ECO:0000256" key="1">
    <source>
        <dbReference type="ARBA" id="ARBA00004828"/>
    </source>
</evidence>
<keyword evidence="7 9" id="KW-0067">ATP-binding</keyword>
<evidence type="ECO:0000256" key="4">
    <source>
        <dbReference type="ARBA" id="ARBA00022679"/>
    </source>
</evidence>
<evidence type="ECO:0000256" key="5">
    <source>
        <dbReference type="ARBA" id="ARBA00022741"/>
    </source>
</evidence>
<evidence type="ECO:0000256" key="8">
    <source>
        <dbReference type="ARBA" id="ARBA00048141"/>
    </source>
</evidence>
<name>A0ABT3P2A4_9ALTE</name>
<organism evidence="11 12">
    <name type="scientific">Alteromonas aquimaris</name>
    <dbReference type="NCBI Taxonomy" id="2998417"/>
    <lineage>
        <taxon>Bacteria</taxon>
        <taxon>Pseudomonadati</taxon>
        <taxon>Pseudomonadota</taxon>
        <taxon>Gammaproteobacteria</taxon>
        <taxon>Alteromonadales</taxon>
        <taxon>Alteromonadaceae</taxon>
        <taxon>Alteromonas/Salinimonas group</taxon>
        <taxon>Alteromonas</taxon>
    </lineage>
</organism>
<evidence type="ECO:0000256" key="6">
    <source>
        <dbReference type="ARBA" id="ARBA00022777"/>
    </source>
</evidence>
<keyword evidence="9" id="KW-0963">Cytoplasm</keyword>
<dbReference type="EC" id="2.7.2.8" evidence="9"/>
<dbReference type="Proteomes" id="UP001142810">
    <property type="component" value="Unassembled WGS sequence"/>
</dbReference>
<accession>A0ABT3P2A4</accession>
<feature type="binding site" evidence="9">
    <location>
        <position position="155"/>
    </location>
    <ligand>
        <name>substrate</name>
    </ligand>
</feature>
<comment type="pathway">
    <text evidence="1 9">Amino-acid biosynthesis; L-arginine biosynthesis; N(2)-acetyl-L-ornithine from L-glutamate: step 2/4.</text>
</comment>
<comment type="caution">
    <text evidence="11">The sequence shown here is derived from an EMBL/GenBank/DDBJ whole genome shotgun (WGS) entry which is preliminary data.</text>
</comment>
<dbReference type="EMBL" id="JAPFRD010000001">
    <property type="protein sequence ID" value="MCW8106894.1"/>
    <property type="molecule type" value="Genomic_DNA"/>
</dbReference>
<dbReference type="Pfam" id="PF00696">
    <property type="entry name" value="AA_kinase"/>
    <property type="match status" value="1"/>
</dbReference>
<dbReference type="InterPro" id="IPR001048">
    <property type="entry name" value="Asp/Glu/Uridylate_kinase"/>
</dbReference>
<comment type="similarity">
    <text evidence="9">Belongs to the acetylglutamate kinase family. ArgB subfamily.</text>
</comment>
<feature type="site" description="Transition state stabilizer" evidence="9">
    <location>
        <position position="7"/>
    </location>
</feature>
<evidence type="ECO:0000313" key="11">
    <source>
        <dbReference type="EMBL" id="MCW8106894.1"/>
    </source>
</evidence>
<evidence type="ECO:0000256" key="2">
    <source>
        <dbReference type="ARBA" id="ARBA00022571"/>
    </source>
</evidence>
<gene>
    <name evidence="9 11" type="primary">argB</name>
    <name evidence="11" type="ORF">OPS25_00065</name>
</gene>
<evidence type="ECO:0000256" key="7">
    <source>
        <dbReference type="ARBA" id="ARBA00022840"/>
    </source>
</evidence>
<dbReference type="InterPro" id="IPR037528">
    <property type="entry name" value="ArgB"/>
</dbReference>
<comment type="catalytic activity">
    <reaction evidence="8 9">
        <text>N-acetyl-L-glutamate + ATP = N-acetyl-L-glutamyl 5-phosphate + ADP</text>
        <dbReference type="Rhea" id="RHEA:14629"/>
        <dbReference type="ChEBI" id="CHEBI:30616"/>
        <dbReference type="ChEBI" id="CHEBI:44337"/>
        <dbReference type="ChEBI" id="CHEBI:57936"/>
        <dbReference type="ChEBI" id="CHEBI:456216"/>
        <dbReference type="EC" id="2.7.2.8"/>
    </reaction>
</comment>
<dbReference type="InterPro" id="IPR004662">
    <property type="entry name" value="AcgluKinase_fam"/>
</dbReference>
<keyword evidence="4 9" id="KW-0808">Transferase</keyword>
<keyword evidence="3 9" id="KW-0028">Amino-acid biosynthesis</keyword>
<dbReference type="HAMAP" id="MF_00082">
    <property type="entry name" value="ArgB"/>
    <property type="match status" value="1"/>
</dbReference>
<protein>
    <recommendedName>
        <fullName evidence="9">Acetylglutamate kinase</fullName>
        <ecNumber evidence="9">2.7.2.8</ecNumber>
    </recommendedName>
    <alternativeName>
        <fullName evidence="9">N-acetyl-L-glutamate 5-phosphotransferase</fullName>
    </alternativeName>
    <alternativeName>
        <fullName evidence="9">NAG kinase</fullName>
        <shortName evidence="9">NAGK</shortName>
    </alternativeName>
</protein>